<sequence>MVERAVKLKSVNPIYIGWACLLQFLGLSQKGFLLNKFQMPSMWFHHVRQTPDGSGLTIALNYWYDMPFDIKYAYFNFLQSIHYSSPLHTPTLDGLKHEESCSYACTCNSMKELNAKTYPASEDATDGLNNSMS</sequence>
<evidence type="ECO:0000259" key="2">
    <source>
        <dbReference type="Pfam" id="PF13621"/>
    </source>
</evidence>
<evidence type="ECO:0000313" key="4">
    <source>
        <dbReference type="Proteomes" id="UP001642360"/>
    </source>
</evidence>
<dbReference type="InterPro" id="IPR041667">
    <property type="entry name" value="Cupin_8"/>
</dbReference>
<protein>
    <recommendedName>
        <fullName evidence="2">Cupin-like domain-containing protein</fullName>
    </recommendedName>
</protein>
<gene>
    <name evidence="3" type="ORF">ILEXP_LOCUS27446</name>
</gene>
<dbReference type="AlphaFoldDB" id="A0ABC8SNL0"/>
<evidence type="ECO:0000313" key="3">
    <source>
        <dbReference type="EMBL" id="CAK9158778.1"/>
    </source>
</evidence>
<dbReference type="SUPFAM" id="SSF51197">
    <property type="entry name" value="Clavaminate synthase-like"/>
    <property type="match status" value="1"/>
</dbReference>
<dbReference type="Proteomes" id="UP001642360">
    <property type="component" value="Unassembled WGS sequence"/>
</dbReference>
<comment type="caution">
    <text evidence="3">The sequence shown here is derived from an EMBL/GenBank/DDBJ whole genome shotgun (WGS) entry which is preliminary data.</text>
</comment>
<organism evidence="3 4">
    <name type="scientific">Ilex paraguariensis</name>
    <name type="common">yerba mate</name>
    <dbReference type="NCBI Taxonomy" id="185542"/>
    <lineage>
        <taxon>Eukaryota</taxon>
        <taxon>Viridiplantae</taxon>
        <taxon>Streptophyta</taxon>
        <taxon>Embryophyta</taxon>
        <taxon>Tracheophyta</taxon>
        <taxon>Spermatophyta</taxon>
        <taxon>Magnoliopsida</taxon>
        <taxon>eudicotyledons</taxon>
        <taxon>Gunneridae</taxon>
        <taxon>Pentapetalae</taxon>
        <taxon>asterids</taxon>
        <taxon>campanulids</taxon>
        <taxon>Aquifoliales</taxon>
        <taxon>Aquifoliaceae</taxon>
        <taxon>Ilex</taxon>
    </lineage>
</organism>
<reference evidence="3 4" key="1">
    <citation type="submission" date="2024-02" db="EMBL/GenBank/DDBJ databases">
        <authorList>
            <person name="Vignale AGUSTIN F."/>
            <person name="Sosa J E."/>
            <person name="Modenutti C."/>
        </authorList>
    </citation>
    <scope>NUCLEOTIDE SEQUENCE [LARGE SCALE GENOMIC DNA]</scope>
</reference>
<dbReference type="Gene3D" id="2.60.120.10">
    <property type="entry name" value="Jelly Rolls"/>
    <property type="match status" value="1"/>
</dbReference>
<dbReference type="EMBL" id="CAUOFW020003246">
    <property type="protein sequence ID" value="CAK9158778.1"/>
    <property type="molecule type" value="Genomic_DNA"/>
</dbReference>
<accession>A0ABC8SNL0</accession>
<comment type="similarity">
    <text evidence="1">Belongs to the JARID1 histone demethylase family.</text>
</comment>
<feature type="domain" description="Cupin-like" evidence="2">
    <location>
        <begin position="39"/>
        <end position="69"/>
    </location>
</feature>
<name>A0ABC8SNL0_9AQUA</name>
<dbReference type="Pfam" id="PF13621">
    <property type="entry name" value="Cupin_8"/>
    <property type="match status" value="1"/>
</dbReference>
<dbReference type="InterPro" id="IPR014710">
    <property type="entry name" value="RmlC-like_jellyroll"/>
</dbReference>
<proteinExistence type="inferred from homology"/>
<evidence type="ECO:0000256" key="1">
    <source>
        <dbReference type="ARBA" id="ARBA00006801"/>
    </source>
</evidence>
<keyword evidence="4" id="KW-1185">Reference proteome</keyword>